<evidence type="ECO:0000313" key="2">
    <source>
        <dbReference type="Proteomes" id="UP000824250"/>
    </source>
</evidence>
<sequence>MKIIAYTMQYEGPKVSSALMLRNYEDRDFACCRQIYNAYFAGMRKALGLMPVECCGFYLLPVRDRIK</sequence>
<dbReference type="AlphaFoldDB" id="A0A9D1D464"/>
<accession>A0A9D1D464</accession>
<organism evidence="1 2">
    <name type="scientific">Candidatus Copromonas faecavium</name>
    <name type="common">nom. illeg.</name>
    <dbReference type="NCBI Taxonomy" id="2840740"/>
    <lineage>
        <taxon>Bacteria</taxon>
        <taxon>Bacillati</taxon>
        <taxon>Bacillota</taxon>
        <taxon>Clostridia</taxon>
        <taxon>Lachnospirales</taxon>
        <taxon>Lachnospiraceae</taxon>
        <taxon>Candidatus Copromonas (nom. illeg.)</taxon>
    </lineage>
</organism>
<name>A0A9D1D464_9FIRM</name>
<reference evidence="1" key="1">
    <citation type="submission" date="2020-10" db="EMBL/GenBank/DDBJ databases">
        <authorList>
            <person name="Gilroy R."/>
        </authorList>
    </citation>
    <scope>NUCLEOTIDE SEQUENCE</scope>
    <source>
        <strain evidence="1">CHK180-2868</strain>
    </source>
</reference>
<reference evidence="1" key="2">
    <citation type="journal article" date="2021" name="PeerJ">
        <title>Extensive microbial diversity within the chicken gut microbiome revealed by metagenomics and culture.</title>
        <authorList>
            <person name="Gilroy R."/>
            <person name="Ravi A."/>
            <person name="Getino M."/>
            <person name="Pursley I."/>
            <person name="Horton D.L."/>
            <person name="Alikhan N.F."/>
            <person name="Baker D."/>
            <person name="Gharbi K."/>
            <person name="Hall N."/>
            <person name="Watson M."/>
            <person name="Adriaenssens E.M."/>
            <person name="Foster-Nyarko E."/>
            <person name="Jarju S."/>
            <person name="Secka A."/>
            <person name="Antonio M."/>
            <person name="Oren A."/>
            <person name="Chaudhuri R.R."/>
            <person name="La Ragione R."/>
            <person name="Hildebrand F."/>
            <person name="Pallen M.J."/>
        </authorList>
    </citation>
    <scope>NUCLEOTIDE SEQUENCE</scope>
    <source>
        <strain evidence="1">CHK180-2868</strain>
    </source>
</reference>
<dbReference type="Proteomes" id="UP000824250">
    <property type="component" value="Unassembled WGS sequence"/>
</dbReference>
<evidence type="ECO:0000313" key="1">
    <source>
        <dbReference type="EMBL" id="HIR04831.1"/>
    </source>
</evidence>
<comment type="caution">
    <text evidence="1">The sequence shown here is derived from an EMBL/GenBank/DDBJ whole genome shotgun (WGS) entry which is preliminary data.</text>
</comment>
<gene>
    <name evidence="1" type="ORF">IAB28_02540</name>
</gene>
<dbReference type="EMBL" id="DVGC01000011">
    <property type="protein sequence ID" value="HIR04831.1"/>
    <property type="molecule type" value="Genomic_DNA"/>
</dbReference>
<protein>
    <submittedName>
        <fullName evidence="1">Uncharacterized protein</fullName>
    </submittedName>
</protein>
<proteinExistence type="predicted"/>